<name>A0A645AXR7_9ZZZZ</name>
<comment type="caution">
    <text evidence="2">The sequence shown here is derived from an EMBL/GenBank/DDBJ whole genome shotgun (WGS) entry which is preliminary data.</text>
</comment>
<dbReference type="InterPro" id="IPR000241">
    <property type="entry name" value="RlmKL-like_Mtase"/>
</dbReference>
<protein>
    <recommendedName>
        <fullName evidence="1">Ribosomal RNA large subunit methyltransferase K/L-like methyltransferase domain-containing protein</fullName>
    </recommendedName>
</protein>
<organism evidence="2">
    <name type="scientific">bioreactor metagenome</name>
    <dbReference type="NCBI Taxonomy" id="1076179"/>
    <lineage>
        <taxon>unclassified sequences</taxon>
        <taxon>metagenomes</taxon>
        <taxon>ecological metagenomes</taxon>
    </lineage>
</organism>
<dbReference type="EMBL" id="VSSQ01016332">
    <property type="protein sequence ID" value="MPM57558.1"/>
    <property type="molecule type" value="Genomic_DNA"/>
</dbReference>
<dbReference type="InterPro" id="IPR029063">
    <property type="entry name" value="SAM-dependent_MTases_sf"/>
</dbReference>
<sequence length="66" mass="7432">MEKSEAEGLYRAFGRAVANLAPSWQVSVLSSHTEFERTFGKTADKRRKLYNGMIKCDLFQYGGAGR</sequence>
<dbReference type="Pfam" id="PF01170">
    <property type="entry name" value="UPF0020"/>
    <property type="match status" value="1"/>
</dbReference>
<accession>A0A645AXR7</accession>
<dbReference type="AlphaFoldDB" id="A0A645AXR7"/>
<reference evidence="2" key="1">
    <citation type="submission" date="2019-08" db="EMBL/GenBank/DDBJ databases">
        <authorList>
            <person name="Kucharzyk K."/>
            <person name="Murdoch R.W."/>
            <person name="Higgins S."/>
            <person name="Loffler F."/>
        </authorList>
    </citation>
    <scope>NUCLEOTIDE SEQUENCE</scope>
</reference>
<dbReference type="Gene3D" id="3.40.50.150">
    <property type="entry name" value="Vaccinia Virus protein VP39"/>
    <property type="match status" value="1"/>
</dbReference>
<evidence type="ECO:0000259" key="1">
    <source>
        <dbReference type="Pfam" id="PF01170"/>
    </source>
</evidence>
<proteinExistence type="predicted"/>
<feature type="domain" description="Ribosomal RNA large subunit methyltransferase K/L-like methyltransferase" evidence="1">
    <location>
        <begin position="3"/>
        <end position="58"/>
    </location>
</feature>
<evidence type="ECO:0000313" key="2">
    <source>
        <dbReference type="EMBL" id="MPM57558.1"/>
    </source>
</evidence>
<gene>
    <name evidence="2" type="ORF">SDC9_104380</name>
</gene>